<evidence type="ECO:0000313" key="2">
    <source>
        <dbReference type="Proteomes" id="UP001501725"/>
    </source>
</evidence>
<dbReference type="RefSeq" id="WP_345254748.1">
    <property type="nucleotide sequence ID" value="NZ_BAABGY010000006.1"/>
</dbReference>
<dbReference type="Proteomes" id="UP001501725">
    <property type="component" value="Unassembled WGS sequence"/>
</dbReference>
<name>A0ABP8GL83_9BACT</name>
<proteinExistence type="predicted"/>
<organism evidence="1 2">
    <name type="scientific">Flaviaesturariibacter amylovorans</name>
    <dbReference type="NCBI Taxonomy" id="1084520"/>
    <lineage>
        <taxon>Bacteria</taxon>
        <taxon>Pseudomonadati</taxon>
        <taxon>Bacteroidota</taxon>
        <taxon>Chitinophagia</taxon>
        <taxon>Chitinophagales</taxon>
        <taxon>Chitinophagaceae</taxon>
        <taxon>Flaviaestuariibacter</taxon>
    </lineage>
</organism>
<accession>A0ABP8GL83</accession>
<keyword evidence="2" id="KW-1185">Reference proteome</keyword>
<evidence type="ECO:0000313" key="1">
    <source>
        <dbReference type="EMBL" id="GAA4326295.1"/>
    </source>
</evidence>
<gene>
    <name evidence="1" type="ORF">GCM10023184_14880</name>
</gene>
<reference evidence="2" key="1">
    <citation type="journal article" date="2019" name="Int. J. Syst. Evol. Microbiol.">
        <title>The Global Catalogue of Microorganisms (GCM) 10K type strain sequencing project: providing services to taxonomists for standard genome sequencing and annotation.</title>
        <authorList>
            <consortium name="The Broad Institute Genomics Platform"/>
            <consortium name="The Broad Institute Genome Sequencing Center for Infectious Disease"/>
            <person name="Wu L."/>
            <person name="Ma J."/>
        </authorList>
    </citation>
    <scope>NUCLEOTIDE SEQUENCE [LARGE SCALE GENOMIC DNA]</scope>
    <source>
        <strain evidence="2">JCM 17919</strain>
    </source>
</reference>
<comment type="caution">
    <text evidence="1">The sequence shown here is derived from an EMBL/GenBank/DDBJ whole genome shotgun (WGS) entry which is preliminary data.</text>
</comment>
<sequence>MVYVIDQNVVTQWQGMTDGANQFYARQMLDGRWVTSVATKDLFPDAFNGDEESINVSLFDFPQSRPWEDSE</sequence>
<protein>
    <submittedName>
        <fullName evidence="1">Uncharacterized protein</fullName>
    </submittedName>
</protein>
<dbReference type="EMBL" id="BAABGY010000006">
    <property type="protein sequence ID" value="GAA4326295.1"/>
    <property type="molecule type" value="Genomic_DNA"/>
</dbReference>